<proteinExistence type="predicted"/>
<dbReference type="GeneID" id="63734001"/>
<gene>
    <name evidence="7" type="ORF">ASPVEDRAFT_89046</name>
</gene>
<keyword evidence="4" id="KW-0804">Transcription</keyword>
<evidence type="ECO:0000256" key="4">
    <source>
        <dbReference type="ARBA" id="ARBA00023163"/>
    </source>
</evidence>
<feature type="domain" description="Zn(2)-C6 fungal-type" evidence="6">
    <location>
        <begin position="13"/>
        <end position="43"/>
    </location>
</feature>
<evidence type="ECO:0000259" key="6">
    <source>
        <dbReference type="PROSITE" id="PS50048"/>
    </source>
</evidence>
<evidence type="ECO:0000313" key="8">
    <source>
        <dbReference type="Proteomes" id="UP000184073"/>
    </source>
</evidence>
<evidence type="ECO:0000313" key="7">
    <source>
        <dbReference type="EMBL" id="OJJ07807.1"/>
    </source>
</evidence>
<dbReference type="PROSITE" id="PS50048">
    <property type="entry name" value="ZN2_CY6_FUNGAL_2"/>
    <property type="match status" value="1"/>
</dbReference>
<dbReference type="PANTHER" id="PTHR46910:SF1">
    <property type="entry name" value="MISCELLANEOUS ZN(II)2CYS6 TRANSCRIPTION FACTOR (EUROFUNG)-RELATED"/>
    <property type="match status" value="1"/>
</dbReference>
<dbReference type="Pfam" id="PF04082">
    <property type="entry name" value="Fungal_trans"/>
    <property type="match status" value="1"/>
</dbReference>
<sequence>MAGSTRLPRQATACNWCREHKMKCDTGQPSCRNCSARSLECITTDLRRPGRVGRRREPVGRRGKRAIEHRPLPLHESASYTVSGSSPPSPTEKVLVPMIAQETPLPSMFIAPFAGEEQPCRVSQAERPSQRSNIAVMTDKSRSRCQAIGSGCDSVYLLVQYLDLLFTNRDFWRPIFPHFQQGVAYSMEVSLPFLTSLPDLPPSAKADEYLVVFFSKIYPIYPIVERDSIYELIQKLRPMLASKSSPFTAKDYPHLVCLYCLFSASADELEGHPTDIGASYLEAAYSLYGHLVAIPYATSVQALLLLAIVLRSRSKEGASWEVLGQAIRIAQSLGLHRDMPNPMIMADGFDMAGTVDLSSRLWWTAYILEKAMVLESGRPSAIREEECDQTFPHPVRSLSLPGRCFDYFGALIRLAQIQDSIIRLSHRKQGRTTKEILHEMGRIDRSLLDLAATFPEDIRPGHDIFCPPEEFHLATFVTLSYHQSLIALHRPALTSHTSWLRSRVSHLCEGTPWRSRLRYSLCIGAASARSILKTYNDMTLYSNGSRLTTLNQLLLAIMTLSIYVTKIPSSLMNGSDLAMVLAFAESIEQQYLNLGQDAEFLRGLALLRKQLNEHVTSTSLLHKPQLAALPRDAEAPDCGIDMEFDLDRLDGAWPSLWTEGLNGFCVNDNDQDVLNSFLLGLS</sequence>
<dbReference type="PROSITE" id="PS00463">
    <property type="entry name" value="ZN2_CY6_FUNGAL_1"/>
    <property type="match status" value="1"/>
</dbReference>
<keyword evidence="8" id="KW-1185">Reference proteome</keyword>
<dbReference type="SUPFAM" id="SSF57701">
    <property type="entry name" value="Zn2/Cys6 DNA-binding domain"/>
    <property type="match status" value="1"/>
</dbReference>
<dbReference type="RefSeq" id="XP_040673569.1">
    <property type="nucleotide sequence ID" value="XM_040818490.1"/>
</dbReference>
<evidence type="ECO:0000256" key="3">
    <source>
        <dbReference type="ARBA" id="ARBA00023125"/>
    </source>
</evidence>
<dbReference type="Proteomes" id="UP000184073">
    <property type="component" value="Unassembled WGS sequence"/>
</dbReference>
<evidence type="ECO:0000256" key="1">
    <source>
        <dbReference type="ARBA" id="ARBA00022723"/>
    </source>
</evidence>
<evidence type="ECO:0000256" key="2">
    <source>
        <dbReference type="ARBA" id="ARBA00023015"/>
    </source>
</evidence>
<keyword evidence="2" id="KW-0805">Transcription regulation</keyword>
<dbReference type="InterPro" id="IPR001138">
    <property type="entry name" value="Zn2Cys6_DnaBD"/>
</dbReference>
<dbReference type="AlphaFoldDB" id="A0A1L9Q1Z2"/>
<dbReference type="SMART" id="SM00906">
    <property type="entry name" value="Fungal_trans"/>
    <property type="match status" value="1"/>
</dbReference>
<organism evidence="7 8">
    <name type="scientific">Aspergillus versicolor CBS 583.65</name>
    <dbReference type="NCBI Taxonomy" id="1036611"/>
    <lineage>
        <taxon>Eukaryota</taxon>
        <taxon>Fungi</taxon>
        <taxon>Dikarya</taxon>
        <taxon>Ascomycota</taxon>
        <taxon>Pezizomycotina</taxon>
        <taxon>Eurotiomycetes</taxon>
        <taxon>Eurotiomycetidae</taxon>
        <taxon>Eurotiales</taxon>
        <taxon>Aspergillaceae</taxon>
        <taxon>Aspergillus</taxon>
        <taxon>Aspergillus subgen. Nidulantes</taxon>
    </lineage>
</organism>
<name>A0A1L9Q1Z2_ASPVE</name>
<dbReference type="GO" id="GO:0006351">
    <property type="term" value="P:DNA-templated transcription"/>
    <property type="evidence" value="ECO:0007669"/>
    <property type="project" value="InterPro"/>
</dbReference>
<dbReference type="GO" id="GO:0003677">
    <property type="term" value="F:DNA binding"/>
    <property type="evidence" value="ECO:0007669"/>
    <property type="project" value="UniProtKB-KW"/>
</dbReference>
<dbReference type="CDD" id="cd12148">
    <property type="entry name" value="fungal_TF_MHR"/>
    <property type="match status" value="1"/>
</dbReference>
<dbReference type="InterPro" id="IPR007219">
    <property type="entry name" value="XnlR_reg_dom"/>
</dbReference>
<dbReference type="STRING" id="1036611.A0A1L9Q1Z2"/>
<dbReference type="InterPro" id="IPR050987">
    <property type="entry name" value="AtrR-like"/>
</dbReference>
<dbReference type="SMART" id="SM00066">
    <property type="entry name" value="GAL4"/>
    <property type="match status" value="1"/>
</dbReference>
<dbReference type="GO" id="GO:0000981">
    <property type="term" value="F:DNA-binding transcription factor activity, RNA polymerase II-specific"/>
    <property type="evidence" value="ECO:0007669"/>
    <property type="project" value="InterPro"/>
</dbReference>
<protein>
    <recommendedName>
        <fullName evidence="6">Zn(2)-C6 fungal-type domain-containing protein</fullName>
    </recommendedName>
</protein>
<dbReference type="CDD" id="cd00067">
    <property type="entry name" value="GAL4"/>
    <property type="match status" value="1"/>
</dbReference>
<keyword evidence="1" id="KW-0479">Metal-binding</keyword>
<accession>A0A1L9Q1Z2</accession>
<evidence type="ECO:0000256" key="5">
    <source>
        <dbReference type="ARBA" id="ARBA00023242"/>
    </source>
</evidence>
<dbReference type="EMBL" id="KV878138">
    <property type="protein sequence ID" value="OJJ07807.1"/>
    <property type="molecule type" value="Genomic_DNA"/>
</dbReference>
<keyword evidence="5" id="KW-0539">Nucleus</keyword>
<dbReference type="VEuPathDB" id="FungiDB:ASPVEDRAFT_89046"/>
<dbReference type="Gene3D" id="4.10.240.10">
    <property type="entry name" value="Zn(2)-C6 fungal-type DNA-binding domain"/>
    <property type="match status" value="1"/>
</dbReference>
<dbReference type="InterPro" id="IPR036864">
    <property type="entry name" value="Zn2-C6_fun-type_DNA-bd_sf"/>
</dbReference>
<dbReference type="OrthoDB" id="39175at2759"/>
<dbReference type="PANTHER" id="PTHR46910">
    <property type="entry name" value="TRANSCRIPTION FACTOR PDR1"/>
    <property type="match status" value="1"/>
</dbReference>
<dbReference type="Pfam" id="PF00172">
    <property type="entry name" value="Zn_clus"/>
    <property type="match status" value="1"/>
</dbReference>
<dbReference type="GO" id="GO:0008270">
    <property type="term" value="F:zinc ion binding"/>
    <property type="evidence" value="ECO:0007669"/>
    <property type="project" value="InterPro"/>
</dbReference>
<keyword evidence="3" id="KW-0238">DNA-binding</keyword>
<reference evidence="8" key="1">
    <citation type="journal article" date="2017" name="Genome Biol.">
        <title>Comparative genomics reveals high biological diversity and specific adaptations in the industrially and medically important fungal genus Aspergillus.</title>
        <authorList>
            <person name="de Vries R.P."/>
            <person name="Riley R."/>
            <person name="Wiebenga A."/>
            <person name="Aguilar-Osorio G."/>
            <person name="Amillis S."/>
            <person name="Uchima C.A."/>
            <person name="Anderluh G."/>
            <person name="Asadollahi M."/>
            <person name="Askin M."/>
            <person name="Barry K."/>
            <person name="Battaglia E."/>
            <person name="Bayram O."/>
            <person name="Benocci T."/>
            <person name="Braus-Stromeyer S.A."/>
            <person name="Caldana C."/>
            <person name="Canovas D."/>
            <person name="Cerqueira G.C."/>
            <person name="Chen F."/>
            <person name="Chen W."/>
            <person name="Choi C."/>
            <person name="Clum A."/>
            <person name="Dos Santos R.A."/>
            <person name="Damasio A.R."/>
            <person name="Diallinas G."/>
            <person name="Emri T."/>
            <person name="Fekete E."/>
            <person name="Flipphi M."/>
            <person name="Freyberg S."/>
            <person name="Gallo A."/>
            <person name="Gournas C."/>
            <person name="Habgood R."/>
            <person name="Hainaut M."/>
            <person name="Harispe M.L."/>
            <person name="Henrissat B."/>
            <person name="Hilden K.S."/>
            <person name="Hope R."/>
            <person name="Hossain A."/>
            <person name="Karabika E."/>
            <person name="Karaffa L."/>
            <person name="Karanyi Z."/>
            <person name="Krasevec N."/>
            <person name="Kuo A."/>
            <person name="Kusch H."/>
            <person name="LaButti K."/>
            <person name="Lagendijk E.L."/>
            <person name="Lapidus A."/>
            <person name="Levasseur A."/>
            <person name="Lindquist E."/>
            <person name="Lipzen A."/>
            <person name="Logrieco A.F."/>
            <person name="MacCabe A."/>
            <person name="Maekelae M.R."/>
            <person name="Malavazi I."/>
            <person name="Melin P."/>
            <person name="Meyer V."/>
            <person name="Mielnichuk N."/>
            <person name="Miskei M."/>
            <person name="Molnar A.P."/>
            <person name="Mule G."/>
            <person name="Ngan C.Y."/>
            <person name="Orejas M."/>
            <person name="Orosz E."/>
            <person name="Ouedraogo J.P."/>
            <person name="Overkamp K.M."/>
            <person name="Park H.-S."/>
            <person name="Perrone G."/>
            <person name="Piumi F."/>
            <person name="Punt P.J."/>
            <person name="Ram A.F."/>
            <person name="Ramon A."/>
            <person name="Rauscher S."/>
            <person name="Record E."/>
            <person name="Riano-Pachon D.M."/>
            <person name="Robert V."/>
            <person name="Roehrig J."/>
            <person name="Ruller R."/>
            <person name="Salamov A."/>
            <person name="Salih N.S."/>
            <person name="Samson R.A."/>
            <person name="Sandor E."/>
            <person name="Sanguinetti M."/>
            <person name="Schuetze T."/>
            <person name="Sepcic K."/>
            <person name="Shelest E."/>
            <person name="Sherlock G."/>
            <person name="Sophianopoulou V."/>
            <person name="Squina F.M."/>
            <person name="Sun H."/>
            <person name="Susca A."/>
            <person name="Todd R.B."/>
            <person name="Tsang A."/>
            <person name="Unkles S.E."/>
            <person name="van de Wiele N."/>
            <person name="van Rossen-Uffink D."/>
            <person name="Oliveira J.V."/>
            <person name="Vesth T.C."/>
            <person name="Visser J."/>
            <person name="Yu J.-H."/>
            <person name="Zhou M."/>
            <person name="Andersen M.R."/>
            <person name="Archer D.B."/>
            <person name="Baker S.E."/>
            <person name="Benoit I."/>
            <person name="Brakhage A.A."/>
            <person name="Braus G.H."/>
            <person name="Fischer R."/>
            <person name="Frisvad J.C."/>
            <person name="Goldman G.H."/>
            <person name="Houbraken J."/>
            <person name="Oakley B."/>
            <person name="Pocsi I."/>
            <person name="Scazzocchio C."/>
            <person name="Seiboth B."/>
            <person name="vanKuyk P.A."/>
            <person name="Wortman J."/>
            <person name="Dyer P.S."/>
            <person name="Grigoriev I.V."/>
        </authorList>
    </citation>
    <scope>NUCLEOTIDE SEQUENCE [LARGE SCALE GENOMIC DNA]</scope>
    <source>
        <strain evidence="8">CBS 583.65</strain>
    </source>
</reference>